<dbReference type="InterPro" id="IPR037041">
    <property type="entry name" value="Trigger_fac_C_sf"/>
</dbReference>
<dbReference type="GO" id="GO:0043335">
    <property type="term" value="P:protein unfolding"/>
    <property type="evidence" value="ECO:0007669"/>
    <property type="project" value="TreeGrafter"/>
</dbReference>
<dbReference type="OrthoDB" id="9767721at2"/>
<dbReference type="AlphaFoldDB" id="L1N060"/>
<dbReference type="InterPro" id="IPR027304">
    <property type="entry name" value="Trigger_fact/SurA_dom_sf"/>
</dbReference>
<accession>L1N060</accession>
<name>L1N060_9BACT</name>
<comment type="caution">
    <text evidence="2">The sequence shown here is derived from an EMBL/GenBank/DDBJ whole genome shotgun (WGS) entry which is preliminary data.</text>
</comment>
<dbReference type="PANTHER" id="PTHR30560:SF3">
    <property type="entry name" value="TRIGGER FACTOR-LIKE PROTEIN TIG, CHLOROPLASTIC"/>
    <property type="match status" value="1"/>
</dbReference>
<organism evidence="2 3">
    <name type="scientific">Hoylesella saccharolytica F0055</name>
    <dbReference type="NCBI Taxonomy" id="1127699"/>
    <lineage>
        <taxon>Bacteria</taxon>
        <taxon>Pseudomonadati</taxon>
        <taxon>Bacteroidota</taxon>
        <taxon>Bacteroidia</taxon>
        <taxon>Bacteroidales</taxon>
        <taxon>Prevotellaceae</taxon>
        <taxon>Hoylesella</taxon>
    </lineage>
</organism>
<feature type="domain" description="Trigger factor ribosome-binding bacterial" evidence="1">
    <location>
        <begin position="1"/>
        <end position="146"/>
    </location>
</feature>
<dbReference type="Proteomes" id="UP000010433">
    <property type="component" value="Unassembled WGS sequence"/>
</dbReference>
<dbReference type="Gene3D" id="1.10.3120.10">
    <property type="entry name" value="Trigger factor, C-terminal domain"/>
    <property type="match status" value="1"/>
</dbReference>
<dbReference type="InterPro" id="IPR005215">
    <property type="entry name" value="Trig_fac"/>
</dbReference>
<evidence type="ECO:0000313" key="3">
    <source>
        <dbReference type="Proteomes" id="UP000010433"/>
    </source>
</evidence>
<dbReference type="InterPro" id="IPR036611">
    <property type="entry name" value="Trigger_fac_ribosome-bd_sf"/>
</dbReference>
<proteinExistence type="predicted"/>
<dbReference type="SUPFAM" id="SSF109998">
    <property type="entry name" value="Triger factor/SurA peptide-binding domain-like"/>
    <property type="match status" value="1"/>
</dbReference>
<dbReference type="EMBL" id="AMEP01000149">
    <property type="protein sequence ID" value="EKX96908.1"/>
    <property type="molecule type" value="Genomic_DNA"/>
</dbReference>
<dbReference type="HOGENOM" id="CLU_045516_0_0_10"/>
<dbReference type="GO" id="GO:0043022">
    <property type="term" value="F:ribosome binding"/>
    <property type="evidence" value="ECO:0007669"/>
    <property type="project" value="TreeGrafter"/>
</dbReference>
<dbReference type="GO" id="GO:0051083">
    <property type="term" value="P:'de novo' cotranslational protein folding"/>
    <property type="evidence" value="ECO:0007669"/>
    <property type="project" value="TreeGrafter"/>
</dbReference>
<reference evidence="2 3" key="1">
    <citation type="submission" date="2012-05" db="EMBL/GenBank/DDBJ databases">
        <authorList>
            <person name="Weinstock G."/>
            <person name="Sodergren E."/>
            <person name="Lobos E.A."/>
            <person name="Fulton L."/>
            <person name="Fulton R."/>
            <person name="Courtney L."/>
            <person name="Fronick C."/>
            <person name="O'Laughlin M."/>
            <person name="Godfrey J."/>
            <person name="Wilson R.M."/>
            <person name="Miner T."/>
            <person name="Farmer C."/>
            <person name="Delehaunty K."/>
            <person name="Cordes M."/>
            <person name="Minx P."/>
            <person name="Tomlinson C."/>
            <person name="Chen J."/>
            <person name="Wollam A."/>
            <person name="Pepin K.H."/>
            <person name="Bhonagiri V."/>
            <person name="Zhang X."/>
            <person name="Suruliraj S."/>
            <person name="Warren W."/>
            <person name="Mitreva M."/>
            <person name="Mardis E.R."/>
            <person name="Wilson R.K."/>
        </authorList>
    </citation>
    <scope>NUCLEOTIDE SEQUENCE [LARGE SCALE GENOMIC DNA]</scope>
    <source>
        <strain evidence="2 3">F0055</strain>
    </source>
</reference>
<dbReference type="Gene3D" id="3.30.70.1050">
    <property type="entry name" value="Trigger factor ribosome-binding domain"/>
    <property type="match status" value="1"/>
</dbReference>
<gene>
    <name evidence="2" type="ORF">HMPREF9151_02325</name>
</gene>
<evidence type="ECO:0000259" key="1">
    <source>
        <dbReference type="Pfam" id="PF05697"/>
    </source>
</evidence>
<dbReference type="InterPro" id="IPR008881">
    <property type="entry name" value="Trigger_fac_ribosome-bd_bac"/>
</dbReference>
<dbReference type="Pfam" id="PF05697">
    <property type="entry name" value="Trigger_N"/>
    <property type="match status" value="1"/>
</dbReference>
<dbReference type="RefSeq" id="WP_009161185.1">
    <property type="nucleotide sequence ID" value="NZ_KB290963.1"/>
</dbReference>
<dbReference type="PANTHER" id="PTHR30560">
    <property type="entry name" value="TRIGGER FACTOR CHAPERONE AND PEPTIDYL-PROLYL CIS/TRANS ISOMERASE"/>
    <property type="match status" value="1"/>
</dbReference>
<dbReference type="STRING" id="1127699.HMPREF9151_02325"/>
<keyword evidence="3" id="KW-1185">Reference proteome</keyword>
<dbReference type="PATRIC" id="fig|1127699.3.peg.2125"/>
<dbReference type="SUPFAM" id="SSF102735">
    <property type="entry name" value="Trigger factor ribosome-binding domain"/>
    <property type="match status" value="1"/>
</dbReference>
<sequence length="452" mass="51644">MKISFENADKINGLLTLTVEEADYKDKVEKTLKDYRKKANIPGFRPGQAPMGLINRQMGTSVKMDEINKLVGEHIYKYVQDNKIKMLGEPLPSEKQQAQDLEKPAPYTFVFDIAVAPEFKIELTDKDKVDFYEIKVDDKLIDEQVDIFASRSGSYEKVEEYQDNDMLKGDLHELNADGSTKEGGITVEGAVLMPNYIKVEKEKKRFNGAKPGDVITFNPKKAYPESDIEISSLLKIKKEEAADVTADFSYQITEITRFMKAPIDQTLFDNIYGKDVVKSVEEFRKKIADGMTEQLKSNSDYKFLLDLRAYCEKKVGKLKFPDALLKRVMLQNNKDKGAEFVDKNFDASIKELEWHLIKEQLVAATGIKVEDADVRAAAKLQARIEFSRYGMSNVPEEYLDNYAAEMLKKREAVDGFVDRAVDYKLTEALKKVVKLNVKKVSLDEFNKMMEEK</sequence>
<dbReference type="GO" id="GO:0003755">
    <property type="term" value="F:peptidyl-prolyl cis-trans isomerase activity"/>
    <property type="evidence" value="ECO:0007669"/>
    <property type="project" value="TreeGrafter"/>
</dbReference>
<protein>
    <submittedName>
        <fullName evidence="2">Trigger factor</fullName>
    </submittedName>
</protein>
<dbReference type="NCBIfam" id="TIGR00115">
    <property type="entry name" value="tig"/>
    <property type="match status" value="1"/>
</dbReference>
<evidence type="ECO:0000313" key="2">
    <source>
        <dbReference type="EMBL" id="EKX96908.1"/>
    </source>
</evidence>
<dbReference type="GO" id="GO:0044183">
    <property type="term" value="F:protein folding chaperone"/>
    <property type="evidence" value="ECO:0007669"/>
    <property type="project" value="TreeGrafter"/>
</dbReference>
<dbReference type="PIRSF" id="PIRSF003095">
    <property type="entry name" value="Trigger_factor"/>
    <property type="match status" value="1"/>
</dbReference>
<dbReference type="GO" id="GO:0015031">
    <property type="term" value="P:protein transport"/>
    <property type="evidence" value="ECO:0007669"/>
    <property type="project" value="InterPro"/>
</dbReference>